<proteinExistence type="predicted"/>
<name>A0A0J9TDX0_PLAVI</name>
<feature type="compositionally biased region" description="Polar residues" evidence="1">
    <location>
        <begin position="241"/>
        <end position="270"/>
    </location>
</feature>
<accession>A0A0J9TDX0</accession>
<evidence type="ECO:0000256" key="1">
    <source>
        <dbReference type="SAM" id="MobiDB-lite"/>
    </source>
</evidence>
<dbReference type="AlphaFoldDB" id="A0A0J9TDX0"/>
<evidence type="ECO:0000313" key="3">
    <source>
        <dbReference type="Proteomes" id="UP000053776"/>
    </source>
</evidence>
<dbReference type="EMBL" id="KQ235063">
    <property type="protein sequence ID" value="KMZ92852.1"/>
    <property type="molecule type" value="Genomic_DNA"/>
</dbReference>
<feature type="compositionally biased region" description="Basic and acidic residues" evidence="1">
    <location>
        <begin position="224"/>
        <end position="240"/>
    </location>
</feature>
<feature type="region of interest" description="Disordered" evidence="1">
    <location>
        <begin position="224"/>
        <end position="277"/>
    </location>
</feature>
<evidence type="ECO:0008006" key="4">
    <source>
        <dbReference type="Google" id="ProtNLM"/>
    </source>
</evidence>
<sequence length="780" mass="89969">MSKGCEEHKGPYFDYDCYSRFRKYFEVDPRDQVAKNLFETYMETARKRGSFESTHHDIFEKLSRHLAGDGIFFNLPTNICCSYINYWLNDQIDQKKIDVSEHDFTKFKNFAKSYDKDRNMPYKSESCEGYLKRIYSENNYNRKKSLYEMYDCYNWIQIYDVEARRVDMCYKYSLINRHYRNLKESYASDEELMAKLDYFINVINKSKKSVKTVCGYDILPPVSRLEDSKQAQDPDSRDQQRPGSTDESVSHPPQVSEDSVTQTAYGSHSQGLAEPGAEEPHAVDLHTVRTDQLEHRAAQSHVVGSPKVELLDVALREGTENLRSGTRSLSGLSGFRYQNEDMLGVSIGSPNGEMGKPSYDLPSTEMRYPNTGEQLSTTVGDTKGFFSNVQDTFYSIVKDVEPAPVLGVSEYQIYYNELKTKMFSCKEYYNYDDYIHFKSKFEDQDSVSIDIEIIKRNSVIDTINEHVRDALTHQCHKLKEFLLYIDSNDKNNLTKCCSYINYHLTNKIQGSVYNQKEDTFAHFKKFLQYDPELKSNVCTSQMKYLDDGIYKKMKLLYNLYDSYEVLNYKIDSKNDTHFCTEFNDLFTAYSKIIDAYKISDSKFLFMELKNIKCLIEKNKLMSKRNCEKKISDLTLPKEGDGDFLKPCKEIDEGEQPKNRVSEQVITGVSGQEGTEPLAQHKTDRAPEEITGELAEQGKRLIVNGREELSSEMHPSSSGTYPDVGFQEMRSMEAPPEDSPPTVTSKTIATTASVAAIFVPSYLMYKVNMIMIEKLNVTAYI</sequence>
<organism evidence="2 3">
    <name type="scientific">Plasmodium vivax Mauritania I</name>
    <dbReference type="NCBI Taxonomy" id="1035515"/>
    <lineage>
        <taxon>Eukaryota</taxon>
        <taxon>Sar</taxon>
        <taxon>Alveolata</taxon>
        <taxon>Apicomplexa</taxon>
        <taxon>Aconoidasida</taxon>
        <taxon>Haemosporida</taxon>
        <taxon>Plasmodiidae</taxon>
        <taxon>Plasmodium</taxon>
        <taxon>Plasmodium (Plasmodium)</taxon>
    </lineage>
</organism>
<reference evidence="2 3" key="1">
    <citation type="submission" date="2011-08" db="EMBL/GenBank/DDBJ databases">
        <title>The Genome Sequence of Plasmodium vivax Mauritania I.</title>
        <authorList>
            <consortium name="The Broad Institute Genome Sequencing Platform"/>
            <consortium name="The Broad Institute Genome Sequencing Center for Infectious Disease"/>
            <person name="Neafsey D."/>
            <person name="Carlton J."/>
            <person name="Barnwell J."/>
            <person name="Collins W."/>
            <person name="Escalante A."/>
            <person name="Mullikin J."/>
            <person name="Saul A."/>
            <person name="Guigo R."/>
            <person name="Camara F."/>
            <person name="Young S.K."/>
            <person name="Zeng Q."/>
            <person name="Gargeya S."/>
            <person name="Fitzgerald M."/>
            <person name="Haas B."/>
            <person name="Abouelleil A."/>
            <person name="Alvarado L."/>
            <person name="Arachchi H.M."/>
            <person name="Berlin A."/>
            <person name="Brown A."/>
            <person name="Chapman S.B."/>
            <person name="Chen Z."/>
            <person name="Dunbar C."/>
            <person name="Freedman E."/>
            <person name="Gearin G."/>
            <person name="Gellesch M."/>
            <person name="Goldberg J."/>
            <person name="Griggs A."/>
            <person name="Gujja S."/>
            <person name="Heiman D."/>
            <person name="Howarth C."/>
            <person name="Larson L."/>
            <person name="Lui A."/>
            <person name="MacDonald P.J.P."/>
            <person name="Montmayeur A."/>
            <person name="Murphy C."/>
            <person name="Neiman D."/>
            <person name="Pearson M."/>
            <person name="Priest M."/>
            <person name="Roberts A."/>
            <person name="Saif S."/>
            <person name="Shea T."/>
            <person name="Shenoy N."/>
            <person name="Sisk P."/>
            <person name="Stolte C."/>
            <person name="Sykes S."/>
            <person name="Wortman J."/>
            <person name="Nusbaum C."/>
            <person name="Birren B."/>
        </authorList>
    </citation>
    <scope>NUCLEOTIDE SEQUENCE [LARGE SCALE GENOMIC DNA]</scope>
    <source>
        <strain evidence="2 3">Mauritania I</strain>
    </source>
</reference>
<dbReference type="InterPro" id="IPR008780">
    <property type="entry name" value="Plasmodium_Vir"/>
</dbReference>
<gene>
    <name evidence="2" type="ORF">PVMG_01438</name>
</gene>
<evidence type="ECO:0000313" key="2">
    <source>
        <dbReference type="EMBL" id="KMZ92852.1"/>
    </source>
</evidence>
<dbReference type="Proteomes" id="UP000053776">
    <property type="component" value="Unassembled WGS sequence"/>
</dbReference>
<dbReference type="Pfam" id="PF05795">
    <property type="entry name" value="Plasmodium_Vir"/>
    <property type="match status" value="2"/>
</dbReference>
<protein>
    <recommendedName>
        <fullName evidence="4">VIR protein</fullName>
    </recommendedName>
</protein>